<evidence type="ECO:0000256" key="3">
    <source>
        <dbReference type="ARBA" id="ARBA00022448"/>
    </source>
</evidence>
<keyword evidence="3" id="KW-0813">Transport</keyword>
<dbReference type="AlphaFoldDB" id="A0A7W4UPS7"/>
<evidence type="ECO:0000256" key="6">
    <source>
        <dbReference type="ARBA" id="ARBA00023065"/>
    </source>
</evidence>
<reference evidence="12 13" key="1">
    <citation type="submission" date="2020-08" db="EMBL/GenBank/DDBJ databases">
        <title>Sequencing the genomes of 1000 actinobacteria strains.</title>
        <authorList>
            <person name="Klenk H.-P."/>
        </authorList>
    </citation>
    <scope>NUCLEOTIDE SEQUENCE [LARGE SCALE GENOMIC DNA]</scope>
    <source>
        <strain evidence="12 13">DSM 20419</strain>
    </source>
</reference>
<dbReference type="SUPFAM" id="SSF161111">
    <property type="entry name" value="Cation efflux protein transmembrane domain-like"/>
    <property type="match status" value="1"/>
</dbReference>
<keyword evidence="6" id="KW-0406">Ion transport</keyword>
<feature type="transmembrane region" description="Helical" evidence="9">
    <location>
        <begin position="98"/>
        <end position="120"/>
    </location>
</feature>
<feature type="domain" description="Cation efflux protein transmembrane" evidence="10">
    <location>
        <begin position="65"/>
        <end position="256"/>
    </location>
</feature>
<evidence type="ECO:0000256" key="5">
    <source>
        <dbReference type="ARBA" id="ARBA00022989"/>
    </source>
</evidence>
<dbReference type="SUPFAM" id="SSF160240">
    <property type="entry name" value="Cation efflux protein cytoplasmic domain-like"/>
    <property type="match status" value="1"/>
</dbReference>
<sequence>MSTPREPEDAHPHGGHSPEHDHEGGESFSPTHPCVDRSVADADGHGHSHGLGDHTTATGKHRKKLIIVLAITASVFLVQVVGAIASNSLSLLADAGHMLTDAAGVTVALLASYVATLPASSKRTFGFQRAEVLAALINGLILGVIAVTIFIEAIRRFGQEVEVESGIMLLAAAIGAVANLISLLVLRSGQKESLNVRGAYLEMLGDLLGSVAVIIAAIVIWATGWMVADQIASILIAILIFPRAISLLREVVDVLMEATPKNVDLDATREHLRSVPGVVDVHDVHAWTITSGVPMFSAHVVVAPEALDERGLDAVLCELDACLKEHFETSHSTFQVEPAAHVSHEAHSGQVHS</sequence>
<comment type="similarity">
    <text evidence="2">Belongs to the cation diffusion facilitator (CDF) transporter (TC 2.A.4) family. SLC30A subfamily.</text>
</comment>
<comment type="subcellular location">
    <subcellularLocation>
        <location evidence="1">Membrane</location>
        <topology evidence="1">Multi-pass membrane protein</topology>
    </subcellularLocation>
</comment>
<evidence type="ECO:0000256" key="7">
    <source>
        <dbReference type="ARBA" id="ARBA00023136"/>
    </source>
</evidence>
<evidence type="ECO:0000256" key="8">
    <source>
        <dbReference type="SAM" id="MobiDB-lite"/>
    </source>
</evidence>
<feature type="transmembrane region" description="Helical" evidence="9">
    <location>
        <begin position="65"/>
        <end position="86"/>
    </location>
</feature>
<feature type="transmembrane region" description="Helical" evidence="9">
    <location>
        <begin position="207"/>
        <end position="225"/>
    </location>
</feature>
<feature type="transmembrane region" description="Helical" evidence="9">
    <location>
        <begin position="231"/>
        <end position="248"/>
    </location>
</feature>
<dbReference type="InterPro" id="IPR058533">
    <property type="entry name" value="Cation_efflux_TM"/>
</dbReference>
<feature type="transmembrane region" description="Helical" evidence="9">
    <location>
        <begin position="132"/>
        <end position="154"/>
    </location>
</feature>
<protein>
    <submittedName>
        <fullName evidence="12">Cobalt-zinc-cadmium efflux system protein</fullName>
    </submittedName>
</protein>
<dbReference type="Proteomes" id="UP000545286">
    <property type="component" value="Unassembled WGS sequence"/>
</dbReference>
<accession>A0A7W4UPS7</accession>
<dbReference type="InterPro" id="IPR036837">
    <property type="entry name" value="Cation_efflux_CTD_sf"/>
</dbReference>
<feature type="domain" description="Cation efflux protein cytoplasmic" evidence="11">
    <location>
        <begin position="260"/>
        <end position="338"/>
    </location>
</feature>
<evidence type="ECO:0000313" key="12">
    <source>
        <dbReference type="EMBL" id="MBB2958316.1"/>
    </source>
</evidence>
<feature type="region of interest" description="Disordered" evidence="8">
    <location>
        <begin position="1"/>
        <end position="56"/>
    </location>
</feature>
<dbReference type="PANTHER" id="PTHR11562">
    <property type="entry name" value="CATION EFFLUX PROTEIN/ ZINC TRANSPORTER"/>
    <property type="match status" value="1"/>
</dbReference>
<evidence type="ECO:0000259" key="10">
    <source>
        <dbReference type="Pfam" id="PF01545"/>
    </source>
</evidence>
<evidence type="ECO:0000259" key="11">
    <source>
        <dbReference type="Pfam" id="PF16916"/>
    </source>
</evidence>
<keyword evidence="4 9" id="KW-0812">Transmembrane</keyword>
<dbReference type="InterPro" id="IPR050681">
    <property type="entry name" value="CDF/SLC30A"/>
</dbReference>
<dbReference type="Pfam" id="PF01545">
    <property type="entry name" value="Cation_efflux"/>
    <property type="match status" value="1"/>
</dbReference>
<dbReference type="InterPro" id="IPR027470">
    <property type="entry name" value="Cation_efflux_CTD"/>
</dbReference>
<dbReference type="Gene3D" id="1.20.1510.10">
    <property type="entry name" value="Cation efflux protein transmembrane domain"/>
    <property type="match status" value="1"/>
</dbReference>
<keyword evidence="5 9" id="KW-1133">Transmembrane helix</keyword>
<dbReference type="InterPro" id="IPR002524">
    <property type="entry name" value="Cation_efflux"/>
</dbReference>
<feature type="transmembrane region" description="Helical" evidence="9">
    <location>
        <begin position="166"/>
        <end position="186"/>
    </location>
</feature>
<keyword evidence="7 9" id="KW-0472">Membrane</keyword>
<dbReference type="GO" id="GO:0005886">
    <property type="term" value="C:plasma membrane"/>
    <property type="evidence" value="ECO:0007669"/>
    <property type="project" value="TreeGrafter"/>
</dbReference>
<dbReference type="InterPro" id="IPR027469">
    <property type="entry name" value="Cation_efflux_TMD_sf"/>
</dbReference>
<dbReference type="GO" id="GO:0005385">
    <property type="term" value="F:zinc ion transmembrane transporter activity"/>
    <property type="evidence" value="ECO:0007669"/>
    <property type="project" value="TreeGrafter"/>
</dbReference>
<evidence type="ECO:0000256" key="4">
    <source>
        <dbReference type="ARBA" id="ARBA00022692"/>
    </source>
</evidence>
<dbReference type="RefSeq" id="WP_183625302.1">
    <property type="nucleotide sequence ID" value="NZ_JACHWJ010000003.1"/>
</dbReference>
<comment type="caution">
    <text evidence="12">The sequence shown here is derived from an EMBL/GenBank/DDBJ whole genome shotgun (WGS) entry which is preliminary data.</text>
</comment>
<feature type="compositionally biased region" description="Basic and acidic residues" evidence="8">
    <location>
        <begin position="1"/>
        <end position="25"/>
    </location>
</feature>
<dbReference type="Pfam" id="PF16916">
    <property type="entry name" value="ZT_dimer"/>
    <property type="match status" value="1"/>
</dbReference>
<proteinExistence type="inferred from homology"/>
<keyword evidence="13" id="KW-1185">Reference proteome</keyword>
<dbReference type="PANTHER" id="PTHR11562:SF17">
    <property type="entry name" value="RE54080P-RELATED"/>
    <property type="match status" value="1"/>
</dbReference>
<organism evidence="12 13">
    <name type="scientific">Pseudoclavibacter helvolus</name>
    <dbReference type="NCBI Taxonomy" id="255205"/>
    <lineage>
        <taxon>Bacteria</taxon>
        <taxon>Bacillati</taxon>
        <taxon>Actinomycetota</taxon>
        <taxon>Actinomycetes</taxon>
        <taxon>Micrococcales</taxon>
        <taxon>Microbacteriaceae</taxon>
        <taxon>Pseudoclavibacter</taxon>
    </lineage>
</organism>
<evidence type="ECO:0000313" key="13">
    <source>
        <dbReference type="Proteomes" id="UP000545286"/>
    </source>
</evidence>
<gene>
    <name evidence="12" type="ORF">FHX72_002461</name>
</gene>
<dbReference type="EMBL" id="JACHWJ010000003">
    <property type="protein sequence ID" value="MBB2958316.1"/>
    <property type="molecule type" value="Genomic_DNA"/>
</dbReference>
<dbReference type="NCBIfam" id="TIGR01297">
    <property type="entry name" value="CDF"/>
    <property type="match status" value="1"/>
</dbReference>
<evidence type="ECO:0000256" key="2">
    <source>
        <dbReference type="ARBA" id="ARBA00008873"/>
    </source>
</evidence>
<evidence type="ECO:0000256" key="1">
    <source>
        <dbReference type="ARBA" id="ARBA00004141"/>
    </source>
</evidence>
<name>A0A7W4UPS7_9MICO</name>
<feature type="compositionally biased region" description="Basic and acidic residues" evidence="8">
    <location>
        <begin position="34"/>
        <end position="52"/>
    </location>
</feature>
<evidence type="ECO:0000256" key="9">
    <source>
        <dbReference type="SAM" id="Phobius"/>
    </source>
</evidence>